<dbReference type="Pfam" id="PF12849">
    <property type="entry name" value="PBP_like_2"/>
    <property type="match status" value="1"/>
</dbReference>
<protein>
    <submittedName>
        <fullName evidence="4">Phosphate ABC transporter substrate-binding protein</fullName>
    </submittedName>
</protein>
<dbReference type="Proteomes" id="UP000286716">
    <property type="component" value="Unassembled WGS sequence"/>
</dbReference>
<feature type="domain" description="PBP" evidence="3">
    <location>
        <begin position="96"/>
        <end position="264"/>
    </location>
</feature>
<reference evidence="4 5" key="1">
    <citation type="submission" date="2018-05" db="EMBL/GenBank/DDBJ databases">
        <title>Evolution of GPA BGCs.</title>
        <authorList>
            <person name="Waglechner N."/>
            <person name="Wright G.D."/>
        </authorList>
    </citation>
    <scope>NUCLEOTIDE SEQUENCE [LARGE SCALE GENOMIC DNA]</scope>
    <source>
        <strain evidence="4 5">DSM 5908</strain>
    </source>
</reference>
<accession>A0A428W7E6</accession>
<dbReference type="InterPro" id="IPR050811">
    <property type="entry name" value="Phosphate_ABC_transporter"/>
</dbReference>
<evidence type="ECO:0000256" key="2">
    <source>
        <dbReference type="SAM" id="SignalP"/>
    </source>
</evidence>
<dbReference type="SUPFAM" id="SSF53850">
    <property type="entry name" value="Periplasmic binding protein-like II"/>
    <property type="match status" value="1"/>
</dbReference>
<gene>
    <name evidence="4" type="ORF">DMA12_31795</name>
</gene>
<name>A0A428W7E6_AMYBA</name>
<dbReference type="AlphaFoldDB" id="A0A428W7E6"/>
<dbReference type="PANTHER" id="PTHR30570">
    <property type="entry name" value="PERIPLASMIC PHOSPHATE BINDING COMPONENT OF PHOSPHATE ABC TRANSPORTER"/>
    <property type="match status" value="1"/>
</dbReference>
<proteinExistence type="predicted"/>
<dbReference type="Gene3D" id="3.40.190.10">
    <property type="entry name" value="Periplasmic binding protein-like II"/>
    <property type="match status" value="2"/>
</dbReference>
<evidence type="ECO:0000256" key="1">
    <source>
        <dbReference type="ARBA" id="ARBA00022729"/>
    </source>
</evidence>
<dbReference type="InterPro" id="IPR024370">
    <property type="entry name" value="PBP_domain"/>
</dbReference>
<dbReference type="PANTHER" id="PTHR30570:SF1">
    <property type="entry name" value="PHOSPHATE-BINDING PROTEIN PSTS"/>
    <property type="match status" value="1"/>
</dbReference>
<dbReference type="OrthoDB" id="3636760at2"/>
<keyword evidence="5" id="KW-1185">Reference proteome</keyword>
<comment type="caution">
    <text evidence="4">The sequence shown here is derived from an EMBL/GenBank/DDBJ whole genome shotgun (WGS) entry which is preliminary data.</text>
</comment>
<evidence type="ECO:0000313" key="5">
    <source>
        <dbReference type="Proteomes" id="UP000286716"/>
    </source>
</evidence>
<evidence type="ECO:0000259" key="3">
    <source>
        <dbReference type="Pfam" id="PF12849"/>
    </source>
</evidence>
<feature type="signal peptide" evidence="2">
    <location>
        <begin position="1"/>
        <end position="18"/>
    </location>
</feature>
<evidence type="ECO:0000313" key="4">
    <source>
        <dbReference type="EMBL" id="RSM38854.1"/>
    </source>
</evidence>
<feature type="chain" id="PRO_5019431157" evidence="2">
    <location>
        <begin position="19"/>
        <end position="356"/>
    </location>
</feature>
<organism evidence="4 5">
    <name type="scientific">Amycolatopsis balhimycina DSM 5908</name>
    <dbReference type="NCBI Taxonomy" id="1081091"/>
    <lineage>
        <taxon>Bacteria</taxon>
        <taxon>Bacillati</taxon>
        <taxon>Actinomycetota</taxon>
        <taxon>Actinomycetes</taxon>
        <taxon>Pseudonocardiales</taxon>
        <taxon>Pseudonocardiaceae</taxon>
        <taxon>Amycolatopsis</taxon>
    </lineage>
</organism>
<sequence length="356" mass="35961">MTAMAAGAGLVMTGTAAAVPPANGNPEVVAAVGSDTIFAVTGAIFTDANKLPRTWNTDPDNFVNVPPVLASGASFTVPADIFNPAVTYTNPGALPPDGSGAGKAALKASADAGNGSVDIARSSSGRATSDPSTFEYYAFARDGVTWSSSATGAGAGLTLSLTQLRDIYNGTITNWNQVGGANAAIQLYLPQLGSGTLSFFTGTVLGFDPATIPGLTVKRFQEHDATSIAAADQATAIAPFSIAQWVAQGNGVITNKRNGYTVNKLTGAGSDGAPVSGSAGSYTPAFADTFLGSRLVYHVLDTRSRSYSAAKRGVGFDPTDTATTASPLCGGKLAATIVKYGFKTITGTGTLTCTKS</sequence>
<dbReference type="EMBL" id="QHHU01000054">
    <property type="protein sequence ID" value="RSM38854.1"/>
    <property type="molecule type" value="Genomic_DNA"/>
</dbReference>
<keyword evidence="1 2" id="KW-0732">Signal</keyword>
<dbReference type="RefSeq" id="WP_020645544.1">
    <property type="nucleotide sequence ID" value="NZ_QHHU01000054.1"/>
</dbReference>